<keyword evidence="9" id="KW-0862">Zinc</keyword>
<dbReference type="PANTHER" id="PTHR45977:SF28">
    <property type="entry name" value="OS02G0674700 PROTEIN"/>
    <property type="match status" value="1"/>
</dbReference>
<keyword evidence="11 13" id="KW-0472">Membrane</keyword>
<organism evidence="14 15">
    <name type="scientific">Ziziphus jujuba var. spinosa</name>
    <dbReference type="NCBI Taxonomy" id="714518"/>
    <lineage>
        <taxon>Eukaryota</taxon>
        <taxon>Viridiplantae</taxon>
        <taxon>Streptophyta</taxon>
        <taxon>Embryophyta</taxon>
        <taxon>Tracheophyta</taxon>
        <taxon>Spermatophyta</taxon>
        <taxon>Magnoliopsida</taxon>
        <taxon>eudicotyledons</taxon>
        <taxon>Gunneridae</taxon>
        <taxon>Pentapetalae</taxon>
        <taxon>rosids</taxon>
        <taxon>fabids</taxon>
        <taxon>Rosales</taxon>
        <taxon>Rhamnaceae</taxon>
        <taxon>Paliureae</taxon>
        <taxon>Ziziphus</taxon>
    </lineage>
</organism>
<keyword evidence="8" id="KW-0833">Ubl conjugation pathway</keyword>
<dbReference type="EMBL" id="JAEACU010000119">
    <property type="protein sequence ID" value="KAH7511406.1"/>
    <property type="molecule type" value="Genomic_DNA"/>
</dbReference>
<dbReference type="EC" id="2.3.2.27" evidence="3"/>
<dbReference type="GO" id="GO:0016020">
    <property type="term" value="C:membrane"/>
    <property type="evidence" value="ECO:0007669"/>
    <property type="project" value="UniProtKB-SubCell"/>
</dbReference>
<feature type="transmembrane region" description="Helical" evidence="13">
    <location>
        <begin position="94"/>
        <end position="114"/>
    </location>
</feature>
<feature type="region of interest" description="Disordered" evidence="12">
    <location>
        <begin position="142"/>
        <end position="163"/>
    </location>
</feature>
<evidence type="ECO:0000313" key="15">
    <source>
        <dbReference type="Proteomes" id="UP000813462"/>
    </source>
</evidence>
<dbReference type="PANTHER" id="PTHR45977">
    <property type="entry name" value="TARGET OF ERK KINASE MPK-1"/>
    <property type="match status" value="1"/>
</dbReference>
<keyword evidence="4" id="KW-0808">Transferase</keyword>
<keyword evidence="7" id="KW-0863">Zinc-finger</keyword>
<protein>
    <recommendedName>
        <fullName evidence="3">RING-type E3 ubiquitin transferase</fullName>
        <ecNumber evidence="3">2.3.2.27</ecNumber>
    </recommendedName>
</protein>
<accession>A0A978U9V1</accession>
<evidence type="ECO:0000313" key="14">
    <source>
        <dbReference type="EMBL" id="KAH7511406.1"/>
    </source>
</evidence>
<evidence type="ECO:0000256" key="6">
    <source>
        <dbReference type="ARBA" id="ARBA00022723"/>
    </source>
</evidence>
<evidence type="ECO:0000256" key="4">
    <source>
        <dbReference type="ARBA" id="ARBA00022679"/>
    </source>
</evidence>
<gene>
    <name evidence="14" type="ORF">FEM48_ZijujUnG0016900</name>
</gene>
<evidence type="ECO:0000256" key="2">
    <source>
        <dbReference type="ARBA" id="ARBA00004141"/>
    </source>
</evidence>
<feature type="compositionally biased region" description="Basic and acidic residues" evidence="12">
    <location>
        <begin position="150"/>
        <end position="163"/>
    </location>
</feature>
<evidence type="ECO:0000256" key="9">
    <source>
        <dbReference type="ARBA" id="ARBA00022833"/>
    </source>
</evidence>
<comment type="caution">
    <text evidence="14">The sequence shown here is derived from an EMBL/GenBank/DDBJ whole genome shotgun (WGS) entry which is preliminary data.</text>
</comment>
<evidence type="ECO:0000256" key="8">
    <source>
        <dbReference type="ARBA" id="ARBA00022786"/>
    </source>
</evidence>
<comment type="catalytic activity">
    <reaction evidence="1">
        <text>S-ubiquitinyl-[E2 ubiquitin-conjugating enzyme]-L-cysteine + [acceptor protein]-L-lysine = [E2 ubiquitin-conjugating enzyme]-L-cysteine + N(6)-ubiquitinyl-[acceptor protein]-L-lysine.</text>
        <dbReference type="EC" id="2.3.2.27"/>
    </reaction>
</comment>
<feature type="transmembrane region" description="Helical" evidence="13">
    <location>
        <begin position="62"/>
        <end position="82"/>
    </location>
</feature>
<evidence type="ECO:0000256" key="10">
    <source>
        <dbReference type="ARBA" id="ARBA00022989"/>
    </source>
</evidence>
<evidence type="ECO:0000256" key="11">
    <source>
        <dbReference type="ARBA" id="ARBA00023136"/>
    </source>
</evidence>
<sequence length="163" mass="18828">MRSCEAFDSNTYKKSPTKGFLYHVWKLFQNRMMIILLKYDGAQDGHKAIGNEASDWAYSKSVVILDIIWNFAFVVVAVMVMVRSHYEYLHDAPLRVSIFGYALHCFLHIVCLHIEYRGRQQLQRSDCCFNLENEGIESGSYKNLSTAAGEDSKKLDEDDKKSR</sequence>
<keyword evidence="5 13" id="KW-0812">Transmembrane</keyword>
<dbReference type="Proteomes" id="UP000813462">
    <property type="component" value="Unassembled WGS sequence"/>
</dbReference>
<dbReference type="GO" id="GO:0061630">
    <property type="term" value="F:ubiquitin protein ligase activity"/>
    <property type="evidence" value="ECO:0007669"/>
    <property type="project" value="UniProtKB-EC"/>
</dbReference>
<comment type="subcellular location">
    <subcellularLocation>
        <location evidence="2">Membrane</location>
        <topology evidence="2">Multi-pass membrane protein</topology>
    </subcellularLocation>
</comment>
<dbReference type="GO" id="GO:0008270">
    <property type="term" value="F:zinc ion binding"/>
    <property type="evidence" value="ECO:0007669"/>
    <property type="project" value="UniProtKB-KW"/>
</dbReference>
<dbReference type="AlphaFoldDB" id="A0A978U9V1"/>
<evidence type="ECO:0000256" key="13">
    <source>
        <dbReference type="SAM" id="Phobius"/>
    </source>
</evidence>
<dbReference type="GO" id="GO:0000325">
    <property type="term" value="C:plant-type vacuole"/>
    <property type="evidence" value="ECO:0007669"/>
    <property type="project" value="TreeGrafter"/>
</dbReference>
<name>A0A978U9V1_ZIZJJ</name>
<evidence type="ECO:0000256" key="12">
    <source>
        <dbReference type="SAM" id="MobiDB-lite"/>
    </source>
</evidence>
<evidence type="ECO:0000256" key="7">
    <source>
        <dbReference type="ARBA" id="ARBA00022771"/>
    </source>
</evidence>
<keyword evidence="10 13" id="KW-1133">Transmembrane helix</keyword>
<proteinExistence type="predicted"/>
<evidence type="ECO:0000256" key="5">
    <source>
        <dbReference type="ARBA" id="ARBA00022692"/>
    </source>
</evidence>
<evidence type="ECO:0000256" key="3">
    <source>
        <dbReference type="ARBA" id="ARBA00012483"/>
    </source>
</evidence>
<reference evidence="14" key="1">
    <citation type="journal article" date="2021" name="Front. Plant Sci.">
        <title>Chromosome-Scale Genome Assembly for Chinese Sour Jujube and Insights Into Its Genome Evolution and Domestication Signature.</title>
        <authorList>
            <person name="Shen L.-Y."/>
            <person name="Luo H."/>
            <person name="Wang X.-L."/>
            <person name="Wang X.-M."/>
            <person name="Qiu X.-J."/>
            <person name="Liu H."/>
            <person name="Zhou S.-S."/>
            <person name="Jia K.-H."/>
            <person name="Nie S."/>
            <person name="Bao Y.-T."/>
            <person name="Zhang R.-G."/>
            <person name="Yun Q.-Z."/>
            <person name="Chai Y.-H."/>
            <person name="Lu J.-Y."/>
            <person name="Li Y."/>
            <person name="Zhao S.-W."/>
            <person name="Mao J.-F."/>
            <person name="Jia S.-G."/>
            <person name="Mao Y.-M."/>
        </authorList>
    </citation>
    <scope>NUCLEOTIDE SEQUENCE</scope>
    <source>
        <strain evidence="14">AT0</strain>
        <tissue evidence="14">Leaf</tissue>
    </source>
</reference>
<evidence type="ECO:0000256" key="1">
    <source>
        <dbReference type="ARBA" id="ARBA00000900"/>
    </source>
</evidence>
<keyword evidence="6" id="KW-0479">Metal-binding</keyword>
<dbReference type="GO" id="GO:0016567">
    <property type="term" value="P:protein ubiquitination"/>
    <property type="evidence" value="ECO:0007669"/>
    <property type="project" value="TreeGrafter"/>
</dbReference>
<dbReference type="GO" id="GO:0006511">
    <property type="term" value="P:ubiquitin-dependent protein catabolic process"/>
    <property type="evidence" value="ECO:0007669"/>
    <property type="project" value="TreeGrafter"/>
</dbReference>